<protein>
    <submittedName>
        <fullName evidence="1">Uncharacterized protein</fullName>
    </submittedName>
</protein>
<proteinExistence type="predicted"/>
<sequence length="68" mass="7721">MFGITQKENATQENLYADWTLLGIGTADFADRHFQQIFGVDHDSVEVKAMERIMSALNIMDSQRPIGF</sequence>
<organism evidence="1 2">
    <name type="scientific">Candidatus Lachnoclostridium stercoravium</name>
    <dbReference type="NCBI Taxonomy" id="2838633"/>
    <lineage>
        <taxon>Bacteria</taxon>
        <taxon>Bacillati</taxon>
        <taxon>Bacillota</taxon>
        <taxon>Clostridia</taxon>
        <taxon>Lachnospirales</taxon>
        <taxon>Lachnospiraceae</taxon>
    </lineage>
</organism>
<accession>A0A9D2HIY3</accession>
<dbReference type="AlphaFoldDB" id="A0A9D2HIY3"/>
<dbReference type="EMBL" id="DWZA01000061">
    <property type="protein sequence ID" value="HJA71329.1"/>
    <property type="molecule type" value="Genomic_DNA"/>
</dbReference>
<evidence type="ECO:0000313" key="2">
    <source>
        <dbReference type="Proteomes" id="UP000823900"/>
    </source>
</evidence>
<gene>
    <name evidence="1" type="ORF">IAA07_07065</name>
</gene>
<name>A0A9D2HIY3_9FIRM</name>
<reference evidence="1" key="1">
    <citation type="journal article" date="2021" name="PeerJ">
        <title>Extensive microbial diversity within the chicken gut microbiome revealed by metagenomics and culture.</title>
        <authorList>
            <person name="Gilroy R."/>
            <person name="Ravi A."/>
            <person name="Getino M."/>
            <person name="Pursley I."/>
            <person name="Horton D.L."/>
            <person name="Alikhan N.F."/>
            <person name="Baker D."/>
            <person name="Gharbi K."/>
            <person name="Hall N."/>
            <person name="Watson M."/>
            <person name="Adriaenssens E.M."/>
            <person name="Foster-Nyarko E."/>
            <person name="Jarju S."/>
            <person name="Secka A."/>
            <person name="Antonio M."/>
            <person name="Oren A."/>
            <person name="Chaudhuri R.R."/>
            <person name="La Ragione R."/>
            <person name="Hildebrand F."/>
            <person name="Pallen M.J."/>
        </authorList>
    </citation>
    <scope>NUCLEOTIDE SEQUENCE</scope>
    <source>
        <strain evidence="1">CHK178-16964</strain>
    </source>
</reference>
<reference evidence="1" key="2">
    <citation type="submission" date="2021-04" db="EMBL/GenBank/DDBJ databases">
        <authorList>
            <person name="Gilroy R."/>
        </authorList>
    </citation>
    <scope>NUCLEOTIDE SEQUENCE</scope>
    <source>
        <strain evidence="1">CHK178-16964</strain>
    </source>
</reference>
<evidence type="ECO:0000313" key="1">
    <source>
        <dbReference type="EMBL" id="HJA71329.1"/>
    </source>
</evidence>
<dbReference type="Proteomes" id="UP000823900">
    <property type="component" value="Unassembled WGS sequence"/>
</dbReference>
<comment type="caution">
    <text evidence="1">The sequence shown here is derived from an EMBL/GenBank/DDBJ whole genome shotgun (WGS) entry which is preliminary data.</text>
</comment>